<feature type="region of interest" description="Disordered" evidence="1">
    <location>
        <begin position="86"/>
        <end position="147"/>
    </location>
</feature>
<reference evidence="2 3" key="1">
    <citation type="journal article" date="2014" name="Genome Announc.">
        <title>Draft Genome Sequence of Propane- and Butane-Oxidizing Actinobacterium Rhodococcus ruber IEGM 231.</title>
        <authorList>
            <person name="Ivshina I.B."/>
            <person name="Kuyukina M.S."/>
            <person name="Krivoruchko A.V."/>
            <person name="Barbe V."/>
            <person name="Fischer C."/>
        </authorList>
    </citation>
    <scope>NUCLEOTIDE SEQUENCE [LARGE SCALE GENOMIC DNA]</scope>
</reference>
<dbReference type="EMBL" id="CCSD01000096">
    <property type="protein sequence ID" value="CDZ91205.1"/>
    <property type="molecule type" value="Genomic_DNA"/>
</dbReference>
<feature type="compositionally biased region" description="Basic and acidic residues" evidence="1">
    <location>
        <begin position="90"/>
        <end position="113"/>
    </location>
</feature>
<evidence type="ECO:0000256" key="1">
    <source>
        <dbReference type="SAM" id="MobiDB-lite"/>
    </source>
</evidence>
<dbReference type="Proteomes" id="UP000042997">
    <property type="component" value="Unassembled WGS sequence"/>
</dbReference>
<feature type="compositionally biased region" description="Basic and acidic residues" evidence="1">
    <location>
        <begin position="1"/>
        <end position="10"/>
    </location>
</feature>
<proteinExistence type="predicted"/>
<evidence type="ECO:0000313" key="3">
    <source>
        <dbReference type="Proteomes" id="UP000042997"/>
    </source>
</evidence>
<gene>
    <name evidence="2" type="ORF">RHRU231_810006</name>
</gene>
<feature type="region of interest" description="Disordered" evidence="1">
    <location>
        <begin position="236"/>
        <end position="265"/>
    </location>
</feature>
<feature type="region of interest" description="Disordered" evidence="1">
    <location>
        <begin position="1"/>
        <end position="25"/>
    </location>
</feature>
<evidence type="ECO:0000313" key="2">
    <source>
        <dbReference type="EMBL" id="CDZ91205.1"/>
    </source>
</evidence>
<name>A0A098BSK9_9NOCA</name>
<protein>
    <submittedName>
        <fullName evidence="2">Uncharacterized protein</fullName>
    </submittedName>
</protein>
<dbReference type="AlphaFoldDB" id="A0A098BSK9"/>
<accession>A0A098BSK9</accession>
<organism evidence="2 3">
    <name type="scientific">Rhodococcus ruber</name>
    <dbReference type="NCBI Taxonomy" id="1830"/>
    <lineage>
        <taxon>Bacteria</taxon>
        <taxon>Bacillati</taxon>
        <taxon>Actinomycetota</taxon>
        <taxon>Actinomycetes</taxon>
        <taxon>Mycobacteriales</taxon>
        <taxon>Nocardiaceae</taxon>
        <taxon>Rhodococcus</taxon>
    </lineage>
</organism>
<sequence>MRGPYRECGRRSVVPDAEGDAASREPGQRIDLVDAVEVDLEVQVRAGGLATVAHGGDLVTRHDLLTDGHEGLVDVTVDGDGAVGVAQTHPHAEPGRRTGVDDGAVGDREDRGSDGTGDVHTGVQGSPAGAVAGGEDARGRQDEQGATGGGLAGGALLAEALALGEQIGELGQVVRVRDVEDLRGLGGSRALGLGLRGELGGLRHRGGGDDVRAGGVGGEGDLGMLGVLSGAAGGGLTRGDDGAGGDREDRGTALEGGGRSGNAVGAAATRRGGRITVGHCGGGERAGRLVAVEFVLLGGAGVTEIHNARDVRIVRRALVEVVLVRLPVARVEAVGRPCEVDIVELAVGTAVGAGSASVHRLPSSVRDLTVTRTEATVTKRSQAWQPKRAGNRTL</sequence>
<feature type="compositionally biased region" description="Basic and acidic residues" evidence="1">
    <location>
        <begin position="238"/>
        <end position="252"/>
    </location>
</feature>